<feature type="region of interest" description="Disordered" evidence="2">
    <location>
        <begin position="42"/>
        <end position="67"/>
    </location>
</feature>
<feature type="domain" description="DNA helicase Pif1-like DEAD-box helicase" evidence="3">
    <location>
        <begin position="108"/>
        <end position="276"/>
    </location>
</feature>
<gene>
    <name evidence="4" type="ORF">IM811_005714</name>
</gene>
<dbReference type="Gene3D" id="3.40.50.300">
    <property type="entry name" value="P-loop containing nucleotide triphosphate hydrolases"/>
    <property type="match status" value="1"/>
</dbReference>
<accession>A0A8H7K6E3</accession>
<name>A0A8H7K6E3_BIOOC</name>
<dbReference type="GO" id="GO:0016787">
    <property type="term" value="F:hydrolase activity"/>
    <property type="evidence" value="ECO:0007669"/>
    <property type="project" value="UniProtKB-KW"/>
</dbReference>
<keyword evidence="1" id="KW-0347">Helicase</keyword>
<dbReference type="GO" id="GO:0043139">
    <property type="term" value="F:5'-3' DNA helicase activity"/>
    <property type="evidence" value="ECO:0007669"/>
    <property type="project" value="UniProtKB-EC"/>
</dbReference>
<dbReference type="PANTHER" id="PTHR47642">
    <property type="entry name" value="ATP-DEPENDENT DNA HELICASE"/>
    <property type="match status" value="1"/>
</dbReference>
<dbReference type="Proteomes" id="UP000616885">
    <property type="component" value="Unassembled WGS sequence"/>
</dbReference>
<dbReference type="InterPro" id="IPR027417">
    <property type="entry name" value="P-loop_NTPase"/>
</dbReference>
<proteinExistence type="inferred from homology"/>
<protein>
    <recommendedName>
        <fullName evidence="1">ATP-dependent DNA helicase</fullName>
        <ecNumber evidence="1">5.6.2.3</ecNumber>
    </recommendedName>
</protein>
<feature type="compositionally biased region" description="Polar residues" evidence="2">
    <location>
        <begin position="8"/>
        <end position="25"/>
    </location>
</feature>
<dbReference type="Pfam" id="PF05970">
    <property type="entry name" value="PIF1"/>
    <property type="match status" value="1"/>
</dbReference>
<dbReference type="GO" id="GO:0005524">
    <property type="term" value="F:ATP binding"/>
    <property type="evidence" value="ECO:0007669"/>
    <property type="project" value="UniProtKB-KW"/>
</dbReference>
<dbReference type="GO" id="GO:0000723">
    <property type="term" value="P:telomere maintenance"/>
    <property type="evidence" value="ECO:0007669"/>
    <property type="project" value="InterPro"/>
</dbReference>
<dbReference type="InterPro" id="IPR051055">
    <property type="entry name" value="PIF1_helicase"/>
</dbReference>
<reference evidence="4" key="1">
    <citation type="submission" date="2020-10" db="EMBL/GenBank/DDBJ databases">
        <title>High-Quality Genome Resource of Clonostachys rosea strain S41 by Oxford Nanopore Long-Read Sequencing.</title>
        <authorList>
            <person name="Wang H."/>
        </authorList>
    </citation>
    <scope>NUCLEOTIDE SEQUENCE</scope>
    <source>
        <strain evidence="4">S41</strain>
    </source>
</reference>
<feature type="region of interest" description="Disordered" evidence="2">
    <location>
        <begin position="1"/>
        <end position="27"/>
    </location>
</feature>
<evidence type="ECO:0000313" key="5">
    <source>
        <dbReference type="Proteomes" id="UP000616885"/>
    </source>
</evidence>
<organism evidence="4 5">
    <name type="scientific">Bionectria ochroleuca</name>
    <name type="common">Gliocladium roseum</name>
    <dbReference type="NCBI Taxonomy" id="29856"/>
    <lineage>
        <taxon>Eukaryota</taxon>
        <taxon>Fungi</taxon>
        <taxon>Dikarya</taxon>
        <taxon>Ascomycota</taxon>
        <taxon>Pezizomycotina</taxon>
        <taxon>Sordariomycetes</taxon>
        <taxon>Hypocreomycetidae</taxon>
        <taxon>Hypocreales</taxon>
        <taxon>Bionectriaceae</taxon>
        <taxon>Clonostachys</taxon>
    </lineage>
</organism>
<dbReference type="GO" id="GO:0006310">
    <property type="term" value="P:DNA recombination"/>
    <property type="evidence" value="ECO:0007669"/>
    <property type="project" value="UniProtKB-KW"/>
</dbReference>
<evidence type="ECO:0000256" key="2">
    <source>
        <dbReference type="SAM" id="MobiDB-lite"/>
    </source>
</evidence>
<dbReference type="EMBL" id="JADCTT010000015">
    <property type="protein sequence ID" value="KAF9744134.1"/>
    <property type="molecule type" value="Genomic_DNA"/>
</dbReference>
<keyword evidence="1" id="KW-0378">Hydrolase</keyword>
<comment type="similarity">
    <text evidence="1">Belongs to the helicase family.</text>
</comment>
<dbReference type="SUPFAM" id="SSF52540">
    <property type="entry name" value="P-loop containing nucleoside triphosphate hydrolases"/>
    <property type="match status" value="2"/>
</dbReference>
<keyword evidence="1" id="KW-0233">DNA recombination</keyword>
<dbReference type="EC" id="5.6.2.3" evidence="1"/>
<dbReference type="GO" id="GO:0006281">
    <property type="term" value="P:DNA repair"/>
    <property type="evidence" value="ECO:0007669"/>
    <property type="project" value="UniProtKB-KW"/>
</dbReference>
<evidence type="ECO:0000256" key="1">
    <source>
        <dbReference type="RuleBase" id="RU363044"/>
    </source>
</evidence>
<dbReference type="AlphaFoldDB" id="A0A8H7K6E3"/>
<dbReference type="InterPro" id="IPR010285">
    <property type="entry name" value="DNA_helicase_pif1-like_DEAD"/>
</dbReference>
<evidence type="ECO:0000313" key="4">
    <source>
        <dbReference type="EMBL" id="KAF9744134.1"/>
    </source>
</evidence>
<keyword evidence="1" id="KW-0547">Nucleotide-binding</keyword>
<keyword evidence="1" id="KW-0067">ATP-binding</keyword>
<keyword evidence="1" id="KW-0234">DNA repair</keyword>
<sequence>MERRIQGIQETQGQDPTTGSNSVATTHHHAALQSVLNGFGEEDVYPTAADGPGSSSAPEGLEKNDSKITVRFGPSTSFAEAGRRLAESFTLNKKQSIAFLLICHHLDTVQRDEAGALQLCQFVGGEGGTGKSRVIEALVELFASKGVSNRLLVTATSGTAAARINGITIHSACNFSKDASRMAVGRDANIDGFNSYTPSGRYVNGPSRADWQEKHLLIVDEVSMLGARTLYMVNEQLCWLRGSAQDFGGIPIVLFCGDFHQFRPVQERSMLLPSVAISWEQDNSFRAEQRHQHDKAHALWKKFTTVIILDEQVRAAGDPELRRLLTRIRLGIQDKSDVDLLNTRCYREGRRIPWETGITVVTPLNRNRWNLNMEATLAFQRQHETTLRIFMSDHKWKDGQPTEEEALMMLNYGDDSAVSVPAIFMFVPGMPVVVNHNTHQGLKLVNGASYTAVDVVVDKMHPGYYISADTRLHFGPPAGILLASDTTKRFHFVGMPPGTILLTPMSTKIECQRKRPWQQHAVTRRGLPCTSAFACTDYKVQGRTLERVALELRGTRTTTKIDGQMVPSQCDPYSLYVQLSRCPSLGGIILLSKVREHDIVGNRIPHDMANAEQKLNSLSEETIRRSSGWIDGMGSM</sequence>
<comment type="cofactor">
    <cofactor evidence="1">
        <name>Mg(2+)</name>
        <dbReference type="ChEBI" id="CHEBI:18420"/>
    </cofactor>
</comment>
<keyword evidence="1" id="KW-0227">DNA damage</keyword>
<comment type="catalytic activity">
    <reaction evidence="1">
        <text>ATP + H2O = ADP + phosphate + H(+)</text>
        <dbReference type="Rhea" id="RHEA:13065"/>
        <dbReference type="ChEBI" id="CHEBI:15377"/>
        <dbReference type="ChEBI" id="CHEBI:15378"/>
        <dbReference type="ChEBI" id="CHEBI:30616"/>
        <dbReference type="ChEBI" id="CHEBI:43474"/>
        <dbReference type="ChEBI" id="CHEBI:456216"/>
        <dbReference type="EC" id="5.6.2.3"/>
    </reaction>
</comment>
<comment type="caution">
    <text evidence="4">The sequence shown here is derived from an EMBL/GenBank/DDBJ whole genome shotgun (WGS) entry which is preliminary data.</text>
</comment>
<evidence type="ECO:0000259" key="3">
    <source>
        <dbReference type="Pfam" id="PF05970"/>
    </source>
</evidence>